<dbReference type="PROSITE" id="PS51077">
    <property type="entry name" value="HTH_ICLR"/>
    <property type="match status" value="1"/>
</dbReference>
<evidence type="ECO:0000256" key="3">
    <source>
        <dbReference type="ARBA" id="ARBA00023163"/>
    </source>
</evidence>
<organism evidence="6 7">
    <name type="scientific">Hansschlegelia zhihuaiae</name>
    <dbReference type="NCBI Taxonomy" id="405005"/>
    <lineage>
        <taxon>Bacteria</taxon>
        <taxon>Pseudomonadati</taxon>
        <taxon>Pseudomonadota</taxon>
        <taxon>Alphaproteobacteria</taxon>
        <taxon>Hyphomicrobiales</taxon>
        <taxon>Methylopilaceae</taxon>
        <taxon>Hansschlegelia</taxon>
    </lineage>
</organism>
<keyword evidence="7" id="KW-1185">Reference proteome</keyword>
<dbReference type="InterPro" id="IPR014757">
    <property type="entry name" value="Tscrpt_reg_IclR_C"/>
</dbReference>
<dbReference type="InterPro" id="IPR005471">
    <property type="entry name" value="Tscrpt_reg_IclR_N"/>
</dbReference>
<dbReference type="PROSITE" id="PS51078">
    <property type="entry name" value="ICLR_ED"/>
    <property type="match status" value="1"/>
</dbReference>
<dbReference type="GO" id="GO:0003677">
    <property type="term" value="F:DNA binding"/>
    <property type="evidence" value="ECO:0007669"/>
    <property type="project" value="UniProtKB-KW"/>
</dbReference>
<feature type="domain" description="HTH iclR-type" evidence="4">
    <location>
        <begin position="31"/>
        <end position="93"/>
    </location>
</feature>
<feature type="domain" description="IclR-ED" evidence="5">
    <location>
        <begin position="94"/>
        <end position="277"/>
    </location>
</feature>
<dbReference type="Pfam" id="PF01614">
    <property type="entry name" value="IclR_C"/>
    <property type="match status" value="1"/>
</dbReference>
<evidence type="ECO:0000256" key="1">
    <source>
        <dbReference type="ARBA" id="ARBA00023015"/>
    </source>
</evidence>
<gene>
    <name evidence="6" type="ORF">EK403_13180</name>
</gene>
<evidence type="ECO:0000259" key="4">
    <source>
        <dbReference type="PROSITE" id="PS51077"/>
    </source>
</evidence>
<dbReference type="AlphaFoldDB" id="A0A4Q0MGV9"/>
<dbReference type="CDD" id="cd00090">
    <property type="entry name" value="HTH_ARSR"/>
    <property type="match status" value="1"/>
</dbReference>
<dbReference type="Pfam" id="PF09339">
    <property type="entry name" value="HTH_IclR"/>
    <property type="match status" value="1"/>
</dbReference>
<dbReference type="InterPro" id="IPR036388">
    <property type="entry name" value="WH-like_DNA-bd_sf"/>
</dbReference>
<evidence type="ECO:0000313" key="7">
    <source>
        <dbReference type="Proteomes" id="UP000289708"/>
    </source>
</evidence>
<dbReference type="InterPro" id="IPR011991">
    <property type="entry name" value="ArsR-like_HTH"/>
</dbReference>
<dbReference type="InterPro" id="IPR036390">
    <property type="entry name" value="WH_DNA-bd_sf"/>
</dbReference>
<dbReference type="EMBL" id="RYFI01000012">
    <property type="protein sequence ID" value="RXF72787.1"/>
    <property type="molecule type" value="Genomic_DNA"/>
</dbReference>
<proteinExistence type="predicted"/>
<dbReference type="GO" id="GO:0003700">
    <property type="term" value="F:DNA-binding transcription factor activity"/>
    <property type="evidence" value="ECO:0007669"/>
    <property type="project" value="TreeGrafter"/>
</dbReference>
<sequence length="294" mass="31649">MAKRGASQPTDPEPAAAKGGSVVRLDEALGGATALKHFAFLECIAQVERPLSVSELSALLNVPQPTAHRIVHMLESEGFLQREPGVRKYAPGERLVRLGFGVVAISARTAPRRAILEAVSKEIGETCNFGIRVGGHLMYLDRVEAKWPFGLRFEPGSRVPLHCTSMGKLFLSATPTAQRRRLLSLTSLHRYTENTVTDPAALEDELARIRAEDLSIDNQEFLAGVVCAAVPVRTPNGKVVAGLAVSAPVARMSIEQARGCAPLLREAAAQLGATFGDWTAQGANERKKRRGGEE</sequence>
<evidence type="ECO:0000256" key="2">
    <source>
        <dbReference type="ARBA" id="ARBA00023125"/>
    </source>
</evidence>
<evidence type="ECO:0000259" key="5">
    <source>
        <dbReference type="PROSITE" id="PS51078"/>
    </source>
</evidence>
<dbReference type="InterPro" id="IPR029016">
    <property type="entry name" value="GAF-like_dom_sf"/>
</dbReference>
<evidence type="ECO:0000313" key="6">
    <source>
        <dbReference type="EMBL" id="RXF72787.1"/>
    </source>
</evidence>
<dbReference type="Proteomes" id="UP000289708">
    <property type="component" value="Unassembled WGS sequence"/>
</dbReference>
<reference evidence="6 7" key="1">
    <citation type="submission" date="2018-12" db="EMBL/GenBank/DDBJ databases">
        <title>bacterium Hansschlegelia zhihuaiae S113.</title>
        <authorList>
            <person name="He J."/>
        </authorList>
    </citation>
    <scope>NUCLEOTIDE SEQUENCE [LARGE SCALE GENOMIC DNA]</scope>
    <source>
        <strain evidence="6 7">S 113</strain>
    </source>
</reference>
<dbReference type="PANTHER" id="PTHR30136:SF24">
    <property type="entry name" value="HTH-TYPE TRANSCRIPTIONAL REPRESSOR ALLR"/>
    <property type="match status" value="1"/>
</dbReference>
<keyword evidence="1" id="KW-0805">Transcription regulation</keyword>
<dbReference type="InterPro" id="IPR050707">
    <property type="entry name" value="HTH_MetabolicPath_Reg"/>
</dbReference>
<dbReference type="PANTHER" id="PTHR30136">
    <property type="entry name" value="HELIX-TURN-HELIX TRANSCRIPTIONAL REGULATOR, ICLR FAMILY"/>
    <property type="match status" value="1"/>
</dbReference>
<dbReference type="RefSeq" id="WP_128777948.1">
    <property type="nucleotide sequence ID" value="NZ_RYFI01000012.1"/>
</dbReference>
<dbReference type="SUPFAM" id="SSF46785">
    <property type="entry name" value="Winged helix' DNA-binding domain"/>
    <property type="match status" value="1"/>
</dbReference>
<accession>A0A4Q0MGV9</accession>
<protein>
    <submittedName>
        <fullName evidence="6">IclR family transcriptional regulator</fullName>
    </submittedName>
</protein>
<keyword evidence="3" id="KW-0804">Transcription</keyword>
<dbReference type="Gene3D" id="1.10.10.10">
    <property type="entry name" value="Winged helix-like DNA-binding domain superfamily/Winged helix DNA-binding domain"/>
    <property type="match status" value="1"/>
</dbReference>
<dbReference type="SUPFAM" id="SSF55781">
    <property type="entry name" value="GAF domain-like"/>
    <property type="match status" value="1"/>
</dbReference>
<dbReference type="OrthoDB" id="2633250at2"/>
<comment type="caution">
    <text evidence="6">The sequence shown here is derived from an EMBL/GenBank/DDBJ whole genome shotgun (WGS) entry which is preliminary data.</text>
</comment>
<dbReference type="SMART" id="SM00346">
    <property type="entry name" value="HTH_ICLR"/>
    <property type="match status" value="1"/>
</dbReference>
<dbReference type="Gene3D" id="3.30.450.40">
    <property type="match status" value="1"/>
</dbReference>
<dbReference type="GO" id="GO:0045892">
    <property type="term" value="P:negative regulation of DNA-templated transcription"/>
    <property type="evidence" value="ECO:0007669"/>
    <property type="project" value="TreeGrafter"/>
</dbReference>
<name>A0A4Q0MGV9_9HYPH</name>
<keyword evidence="2" id="KW-0238">DNA-binding</keyword>